<protein>
    <submittedName>
        <fullName evidence="9">ABC transporter permease subunit</fullName>
    </submittedName>
</protein>
<feature type="transmembrane region" description="Helical" evidence="7">
    <location>
        <begin position="153"/>
        <end position="173"/>
    </location>
</feature>
<keyword evidence="3" id="KW-1003">Cell membrane</keyword>
<comment type="subcellular location">
    <subcellularLocation>
        <location evidence="1 7">Cell membrane</location>
        <topology evidence="1 7">Multi-pass membrane protein</topology>
    </subcellularLocation>
</comment>
<evidence type="ECO:0000256" key="1">
    <source>
        <dbReference type="ARBA" id="ARBA00004651"/>
    </source>
</evidence>
<dbReference type="GO" id="GO:0005886">
    <property type="term" value="C:plasma membrane"/>
    <property type="evidence" value="ECO:0007669"/>
    <property type="project" value="UniProtKB-SubCell"/>
</dbReference>
<feature type="domain" description="ABC transmembrane type-1" evidence="8">
    <location>
        <begin position="402"/>
        <end position="590"/>
    </location>
</feature>
<feature type="transmembrane region" description="Helical" evidence="7">
    <location>
        <begin position="523"/>
        <end position="543"/>
    </location>
</feature>
<feature type="transmembrane region" description="Helical" evidence="7">
    <location>
        <begin position="110"/>
        <end position="132"/>
    </location>
</feature>
<comment type="similarity">
    <text evidence="7">Belongs to the binding-protein-dependent transport system permease family.</text>
</comment>
<feature type="transmembrane region" description="Helical" evidence="7">
    <location>
        <begin position="193"/>
        <end position="217"/>
    </location>
</feature>
<dbReference type="PROSITE" id="PS50928">
    <property type="entry name" value="ABC_TM1"/>
    <property type="match status" value="2"/>
</dbReference>
<dbReference type="PANTHER" id="PTHR30183">
    <property type="entry name" value="MOLYBDENUM TRANSPORT SYSTEM PERMEASE PROTEIN MODB"/>
    <property type="match status" value="1"/>
</dbReference>
<dbReference type="GO" id="GO:0055085">
    <property type="term" value="P:transmembrane transport"/>
    <property type="evidence" value="ECO:0007669"/>
    <property type="project" value="InterPro"/>
</dbReference>
<dbReference type="AlphaFoldDB" id="A0A5B8T0P9"/>
<dbReference type="EMBL" id="CP042382">
    <property type="protein sequence ID" value="QEA40633.1"/>
    <property type="molecule type" value="Genomic_DNA"/>
</dbReference>
<keyword evidence="6 7" id="KW-0472">Membrane</keyword>
<keyword evidence="5 7" id="KW-1133">Transmembrane helix</keyword>
<accession>A0A5B8T0P9</accession>
<evidence type="ECO:0000313" key="9">
    <source>
        <dbReference type="EMBL" id="QEA40633.1"/>
    </source>
</evidence>
<evidence type="ECO:0000256" key="2">
    <source>
        <dbReference type="ARBA" id="ARBA00022448"/>
    </source>
</evidence>
<dbReference type="PANTHER" id="PTHR30183:SF6">
    <property type="entry name" value="INNER MEMBRANE ABC TRANSPORTER PERMEASE PROTEIN YNJC"/>
    <property type="match status" value="1"/>
</dbReference>
<feature type="transmembrane region" description="Helical" evidence="7">
    <location>
        <begin position="398"/>
        <end position="424"/>
    </location>
</feature>
<gene>
    <name evidence="9" type="ORF">FGL86_17155</name>
</gene>
<feature type="transmembrane region" description="Helical" evidence="7">
    <location>
        <begin position="572"/>
        <end position="593"/>
    </location>
</feature>
<feature type="transmembrane region" description="Helical" evidence="7">
    <location>
        <begin position="345"/>
        <end position="378"/>
    </location>
</feature>
<name>A0A5B8T0P9_9GAMM</name>
<dbReference type="Proteomes" id="UP000321272">
    <property type="component" value="Chromosome"/>
</dbReference>
<dbReference type="OrthoDB" id="7852521at2"/>
<dbReference type="InterPro" id="IPR000515">
    <property type="entry name" value="MetI-like"/>
</dbReference>
<evidence type="ECO:0000256" key="7">
    <source>
        <dbReference type="RuleBase" id="RU363032"/>
    </source>
</evidence>
<evidence type="ECO:0000256" key="6">
    <source>
        <dbReference type="ARBA" id="ARBA00023136"/>
    </source>
</evidence>
<keyword evidence="2 7" id="KW-0813">Transport</keyword>
<keyword evidence="4 7" id="KW-0812">Transmembrane</keyword>
<sequence>MITKILPPWTRKPWRRPWRSRTPVGWSASSRPGKPVTATAKPTEGFAGVIRWVPWLTIALLILPIAGGLAGVVAPAFGWLPALGGNALGLSHWQALFNAPGLMTMIRLSLVTGLASALAALIIVMLFIGAFLHSRWFERVRRLLSPLLAVPHAAAAIGLAFLLAPSGLASRLVSPWLSGWQYPPDYLFPGDDMGLALILGLVIKEVPFLLLMSLAALPQCQAQERLALARSLGYAPLAAFFKAVLPGLYPLIRLPIYAVIAFASANVDVALILGPSTPPTLAVAVVRWLHDPDLAMRFMASAAALTQLGVTLAALGLWWLGESLVRRLSRGRLIDGRRQLAEGSLAILGGALTGLTILLLLASLIGLMLWSLAAYWPFPQVWPRPLTALNWWRALPGAWHALLDSALIAFAATFASLMLVVGCLEVETQRRIPMRPWAQVVLYLPLLVPPVAFLFGLVQLQVQLGIDTALPAVIFGHLLFVLPYVFLSLAESYRRLDPRWEQMAASLGRGPAAIFWRVRLPMLTVPIMIAGAVGMAVSVGQYLPTLLLGAGRVTTLTLEAVSLASGSDRRIAAVYALLQLLLPALGFALALGLPRLLLRRRRGLLTH</sequence>
<dbReference type="KEGG" id="paur:FGL86_17155"/>
<evidence type="ECO:0000313" key="10">
    <source>
        <dbReference type="Proteomes" id="UP000321272"/>
    </source>
</evidence>
<feature type="transmembrane region" description="Helical" evidence="7">
    <location>
        <begin position="294"/>
        <end position="320"/>
    </location>
</feature>
<dbReference type="InterPro" id="IPR035906">
    <property type="entry name" value="MetI-like_sf"/>
</dbReference>
<reference evidence="9 10" key="1">
    <citation type="submission" date="2019-06" db="EMBL/GenBank/DDBJ databases">
        <title>Genome analyses of bacteria isolated from kimchi.</title>
        <authorList>
            <person name="Lee S."/>
            <person name="Ahn S."/>
            <person name="Roh S."/>
        </authorList>
    </citation>
    <scope>NUCLEOTIDE SEQUENCE [LARGE SCALE GENOMIC DNA]</scope>
    <source>
        <strain evidence="9 10">CBA4606</strain>
    </source>
</reference>
<feature type="transmembrane region" description="Helical" evidence="7">
    <location>
        <begin position="55"/>
        <end position="80"/>
    </location>
</feature>
<evidence type="ECO:0000256" key="4">
    <source>
        <dbReference type="ARBA" id="ARBA00022692"/>
    </source>
</evidence>
<proteinExistence type="inferred from homology"/>
<evidence type="ECO:0000256" key="3">
    <source>
        <dbReference type="ARBA" id="ARBA00022475"/>
    </source>
</evidence>
<keyword evidence="10" id="KW-1185">Reference proteome</keyword>
<feature type="domain" description="ABC transmembrane type-1" evidence="8">
    <location>
        <begin position="102"/>
        <end position="318"/>
    </location>
</feature>
<evidence type="ECO:0000259" key="8">
    <source>
        <dbReference type="PROSITE" id="PS50928"/>
    </source>
</evidence>
<feature type="transmembrane region" description="Helical" evidence="7">
    <location>
        <begin position="469"/>
        <end position="490"/>
    </location>
</feature>
<dbReference type="Pfam" id="PF00528">
    <property type="entry name" value="BPD_transp_1"/>
    <property type="match status" value="1"/>
</dbReference>
<feature type="transmembrane region" description="Helical" evidence="7">
    <location>
        <begin position="436"/>
        <end position="457"/>
    </location>
</feature>
<dbReference type="CDD" id="cd06261">
    <property type="entry name" value="TM_PBP2"/>
    <property type="match status" value="1"/>
</dbReference>
<dbReference type="SUPFAM" id="SSF161098">
    <property type="entry name" value="MetI-like"/>
    <property type="match status" value="2"/>
</dbReference>
<organism evidence="9 10">
    <name type="scientific">Pistricoccus aurantiacus</name>
    <dbReference type="NCBI Taxonomy" id="1883414"/>
    <lineage>
        <taxon>Bacteria</taxon>
        <taxon>Pseudomonadati</taxon>
        <taxon>Pseudomonadota</taxon>
        <taxon>Gammaproteobacteria</taxon>
        <taxon>Oceanospirillales</taxon>
        <taxon>Halomonadaceae</taxon>
        <taxon>Pistricoccus</taxon>
    </lineage>
</organism>
<evidence type="ECO:0000256" key="5">
    <source>
        <dbReference type="ARBA" id="ARBA00022989"/>
    </source>
</evidence>
<dbReference type="Gene3D" id="1.10.3720.10">
    <property type="entry name" value="MetI-like"/>
    <property type="match status" value="2"/>
</dbReference>